<sequence>MPCAHTHIRALRSNGLSRPQAVSNQGIIFFKGLLCETSRLLSPDTEAAKHGIRRDSHGNLPVLCLSEDRDTLHCLLTAIYPTDIIYPATFETMMRTFIATRKYGMPSTLNLFRTYCYHVAPVVTTDNAFRAYVFAFNEGLKEEALEAAQLTLSLPQTFETYGLDLRIASGPALQALWRHRKVALEAVEIGIQQCVEDLQDLRDFRSTSSNDKICCAKPEPGPRPRELLLLFTRRLMFDFAMMNFSDFVQMMSSQGGFKCSSCKSLMRFDLVRVFDCLERHVNGQMEQAHEKFLSLFDNPVDVLDPQPPNNQPRNFGAPFDRKDSDVTIRSCDQVDFHVHKPLLGMASVVFEDMFTAPGPSPPDQGRNIPVIALTEDSKTLHRLLTMMYPIDPDIPETIEDALSLLATCQKYQMDSAMAYIRALLKPCTPPLITTQNSFRAYGIASRFHLMDEAQLAAQLTLNRSMSFNACGEDLRFISGADLYRLLTYRAECTRVAMDCINQMKGVHDAPPSSRSCTGPVIIGKYDTEELQSVPRWWHGHFRFRIVDRPSPKTVTDRPAFERALASHRRSSGCSSCLGTDETRIDNTICATLEVKLNAAVEQVHLNTNPVGN</sequence>
<evidence type="ECO:0000259" key="1">
    <source>
        <dbReference type="PROSITE" id="PS50097"/>
    </source>
</evidence>
<gene>
    <name evidence="2" type="ORF">B0F90DRAFT_412836</name>
</gene>
<evidence type="ECO:0000313" key="3">
    <source>
        <dbReference type="Proteomes" id="UP001203297"/>
    </source>
</evidence>
<dbReference type="Pfam" id="PF00651">
    <property type="entry name" value="BTB"/>
    <property type="match status" value="1"/>
</dbReference>
<dbReference type="InterPro" id="IPR000210">
    <property type="entry name" value="BTB/POZ_dom"/>
</dbReference>
<dbReference type="PROSITE" id="PS50097">
    <property type="entry name" value="BTB"/>
    <property type="match status" value="1"/>
</dbReference>
<dbReference type="EMBL" id="WTXG01000018">
    <property type="protein sequence ID" value="KAI0300469.1"/>
    <property type="molecule type" value="Genomic_DNA"/>
</dbReference>
<dbReference type="CDD" id="cd18186">
    <property type="entry name" value="BTB_POZ_ZBTB_KLHL-like"/>
    <property type="match status" value="1"/>
</dbReference>
<dbReference type="SMART" id="SM00225">
    <property type="entry name" value="BTB"/>
    <property type="match status" value="1"/>
</dbReference>
<dbReference type="InterPro" id="IPR011333">
    <property type="entry name" value="SKP1/BTB/POZ_sf"/>
</dbReference>
<evidence type="ECO:0000313" key="2">
    <source>
        <dbReference type="EMBL" id="KAI0300469.1"/>
    </source>
</evidence>
<reference evidence="2" key="1">
    <citation type="journal article" date="2022" name="New Phytol.">
        <title>Evolutionary transition to the ectomycorrhizal habit in the genomes of a hyperdiverse lineage of mushroom-forming fungi.</title>
        <authorList>
            <person name="Looney B."/>
            <person name="Miyauchi S."/>
            <person name="Morin E."/>
            <person name="Drula E."/>
            <person name="Courty P.E."/>
            <person name="Kohler A."/>
            <person name="Kuo A."/>
            <person name="LaButti K."/>
            <person name="Pangilinan J."/>
            <person name="Lipzen A."/>
            <person name="Riley R."/>
            <person name="Andreopoulos W."/>
            <person name="He G."/>
            <person name="Johnson J."/>
            <person name="Nolan M."/>
            <person name="Tritt A."/>
            <person name="Barry K.W."/>
            <person name="Grigoriev I.V."/>
            <person name="Nagy L.G."/>
            <person name="Hibbett D."/>
            <person name="Henrissat B."/>
            <person name="Matheny P.B."/>
            <person name="Labbe J."/>
            <person name="Martin F.M."/>
        </authorList>
    </citation>
    <scope>NUCLEOTIDE SEQUENCE</scope>
    <source>
        <strain evidence="2">BPL690</strain>
    </source>
</reference>
<protein>
    <recommendedName>
        <fullName evidence="1">BTB domain-containing protein</fullName>
    </recommendedName>
</protein>
<dbReference type="SUPFAM" id="SSF54695">
    <property type="entry name" value="POZ domain"/>
    <property type="match status" value="1"/>
</dbReference>
<dbReference type="Proteomes" id="UP001203297">
    <property type="component" value="Unassembled WGS sequence"/>
</dbReference>
<keyword evidence="3" id="KW-1185">Reference proteome</keyword>
<name>A0AAD4M5J1_9AGAM</name>
<dbReference type="Gene3D" id="3.30.710.10">
    <property type="entry name" value="Potassium Channel Kv1.1, Chain A"/>
    <property type="match status" value="1"/>
</dbReference>
<comment type="caution">
    <text evidence="2">The sequence shown here is derived from an EMBL/GenBank/DDBJ whole genome shotgun (WGS) entry which is preliminary data.</text>
</comment>
<accession>A0AAD4M5J1</accession>
<organism evidence="2 3">
    <name type="scientific">Multifurca ochricompacta</name>
    <dbReference type="NCBI Taxonomy" id="376703"/>
    <lineage>
        <taxon>Eukaryota</taxon>
        <taxon>Fungi</taxon>
        <taxon>Dikarya</taxon>
        <taxon>Basidiomycota</taxon>
        <taxon>Agaricomycotina</taxon>
        <taxon>Agaricomycetes</taxon>
        <taxon>Russulales</taxon>
        <taxon>Russulaceae</taxon>
        <taxon>Multifurca</taxon>
    </lineage>
</organism>
<proteinExistence type="predicted"/>
<dbReference type="AlphaFoldDB" id="A0AAD4M5J1"/>
<feature type="domain" description="BTB" evidence="1">
    <location>
        <begin position="324"/>
        <end position="396"/>
    </location>
</feature>